<dbReference type="Proteomes" id="UP001150904">
    <property type="component" value="Unassembled WGS sequence"/>
</dbReference>
<dbReference type="PANTHER" id="PTHR38121">
    <property type="entry name" value="GH16 DOMAIN-CONTAINING PROTEIN"/>
    <property type="match status" value="1"/>
</dbReference>
<keyword evidence="4" id="KW-0378">Hydrolase</keyword>
<reference evidence="4" key="2">
    <citation type="journal article" date="2023" name="IMA Fungus">
        <title>Comparative genomic study of the Penicillium genus elucidates a diverse pangenome and 15 lateral gene transfer events.</title>
        <authorList>
            <person name="Petersen C."/>
            <person name="Sorensen T."/>
            <person name="Nielsen M.R."/>
            <person name="Sondergaard T.E."/>
            <person name="Sorensen J.L."/>
            <person name="Fitzpatrick D.A."/>
            <person name="Frisvad J.C."/>
            <person name="Nielsen K.L."/>
        </authorList>
    </citation>
    <scope>NUCLEOTIDE SEQUENCE</scope>
    <source>
        <strain evidence="4">IBT 15544</strain>
    </source>
</reference>
<feature type="domain" description="GH16" evidence="3">
    <location>
        <begin position="36"/>
        <end position="273"/>
    </location>
</feature>
<sequence length="389" mass="43244">MCECGYSVNSTSSQHQVFTDLIESDFLTIQDIFHDTDWQIQEYATPHGTDAGPFGMNMTGANVISNPLKDNSTLSSPSKLGGDAGLQLWVRGGIPSNGLVPSAEMRTVRRDLNYGSFRAAMKLTPVNGTCSAVFSYYNDTQEIDVELLSYQYINYTTSSQAIPSSPINLISHSDQSILTEYSRPNTTCYGKPILPNSLTDEFHEYRFDWMPDRVSFYFDGQWLWDLIDDIPTSSSAMFFKHWSNGAVGWSQGPPMKDAVTTIEYFKAYFNSSDPQRNVDYKGRCKDPSAEGAVCIIPDQTVPPDPSVVPPGLSGSLAKNGSASTWFFSQHPNQTVNQTVYTGQKNAGIIRGPVVERRFWITGVVMLLISGMWVEPYMVRPIGDLCFLPL</sequence>
<dbReference type="GO" id="GO:0005886">
    <property type="term" value="C:plasma membrane"/>
    <property type="evidence" value="ECO:0007669"/>
    <property type="project" value="UniProtKB-SubCell"/>
</dbReference>
<dbReference type="Gene3D" id="2.60.120.200">
    <property type="match status" value="1"/>
</dbReference>
<dbReference type="GeneID" id="83180534"/>
<dbReference type="GO" id="GO:0005975">
    <property type="term" value="P:carbohydrate metabolic process"/>
    <property type="evidence" value="ECO:0007669"/>
    <property type="project" value="InterPro"/>
</dbReference>
<keyword evidence="5" id="KW-1185">Reference proteome</keyword>
<dbReference type="Pfam" id="PF00722">
    <property type="entry name" value="Glyco_hydro_16"/>
    <property type="match status" value="1"/>
</dbReference>
<dbReference type="AlphaFoldDB" id="A0A9W9MHR4"/>
<comment type="caution">
    <text evidence="4">The sequence shown here is derived from an EMBL/GenBank/DDBJ whole genome shotgun (WGS) entry which is preliminary data.</text>
</comment>
<organism evidence="4 5">
    <name type="scientific">Penicillium cinerascens</name>
    <dbReference type="NCBI Taxonomy" id="70096"/>
    <lineage>
        <taxon>Eukaryota</taxon>
        <taxon>Fungi</taxon>
        <taxon>Dikarya</taxon>
        <taxon>Ascomycota</taxon>
        <taxon>Pezizomycotina</taxon>
        <taxon>Eurotiomycetes</taxon>
        <taxon>Eurotiomycetidae</taxon>
        <taxon>Eurotiales</taxon>
        <taxon>Aspergillaceae</taxon>
        <taxon>Penicillium</taxon>
    </lineage>
</organism>
<protein>
    <submittedName>
        <fullName evidence="4">Glycoside hydrolase family 16 protein</fullName>
    </submittedName>
</protein>
<evidence type="ECO:0000256" key="1">
    <source>
        <dbReference type="ARBA" id="ARBA00004609"/>
    </source>
</evidence>
<gene>
    <name evidence="4" type="ORF">N7498_006171</name>
</gene>
<dbReference type="RefSeq" id="XP_058307424.1">
    <property type="nucleotide sequence ID" value="XM_058453233.1"/>
</dbReference>
<dbReference type="GO" id="GO:0004553">
    <property type="term" value="F:hydrolase activity, hydrolyzing O-glycosyl compounds"/>
    <property type="evidence" value="ECO:0007669"/>
    <property type="project" value="InterPro"/>
</dbReference>
<evidence type="ECO:0000313" key="5">
    <source>
        <dbReference type="Proteomes" id="UP001150904"/>
    </source>
</evidence>
<dbReference type="PANTHER" id="PTHR38121:SF5">
    <property type="entry name" value="GH16 DOMAIN-CONTAINING PROTEIN"/>
    <property type="match status" value="1"/>
</dbReference>
<accession>A0A9W9MHR4</accession>
<proteinExistence type="predicted"/>
<dbReference type="PROSITE" id="PS51762">
    <property type="entry name" value="GH16_2"/>
    <property type="match status" value="1"/>
</dbReference>
<comment type="subcellular location">
    <subcellularLocation>
        <location evidence="1">Cell membrane</location>
        <topology evidence="1">Lipid-anchor</topology>
        <topology evidence="1">GPI-anchor</topology>
    </subcellularLocation>
</comment>
<dbReference type="InterPro" id="IPR000757">
    <property type="entry name" value="Beta-glucanase-like"/>
</dbReference>
<dbReference type="EMBL" id="JAPQKR010000013">
    <property type="protein sequence ID" value="KAJ5201508.1"/>
    <property type="molecule type" value="Genomic_DNA"/>
</dbReference>
<keyword evidence="2" id="KW-1003">Cell membrane</keyword>
<reference evidence="4" key="1">
    <citation type="submission" date="2022-12" db="EMBL/GenBank/DDBJ databases">
        <authorList>
            <person name="Petersen C."/>
        </authorList>
    </citation>
    <scope>NUCLEOTIDE SEQUENCE</scope>
    <source>
        <strain evidence="4">IBT 15544</strain>
    </source>
</reference>
<keyword evidence="2" id="KW-0472">Membrane</keyword>
<dbReference type="SUPFAM" id="SSF49899">
    <property type="entry name" value="Concanavalin A-like lectins/glucanases"/>
    <property type="match status" value="1"/>
</dbReference>
<dbReference type="CDD" id="cd00413">
    <property type="entry name" value="Glyco_hydrolase_16"/>
    <property type="match status" value="1"/>
</dbReference>
<evidence type="ECO:0000313" key="4">
    <source>
        <dbReference type="EMBL" id="KAJ5201508.1"/>
    </source>
</evidence>
<evidence type="ECO:0000256" key="2">
    <source>
        <dbReference type="ARBA" id="ARBA00022475"/>
    </source>
</evidence>
<dbReference type="OrthoDB" id="25131at2759"/>
<name>A0A9W9MHR4_9EURO</name>
<dbReference type="InterPro" id="IPR013320">
    <property type="entry name" value="ConA-like_dom_sf"/>
</dbReference>
<evidence type="ECO:0000259" key="3">
    <source>
        <dbReference type="PROSITE" id="PS51762"/>
    </source>
</evidence>